<proteinExistence type="predicted"/>
<name>A0ABR2SZT7_9ROSI</name>
<feature type="region of interest" description="Disordered" evidence="1">
    <location>
        <begin position="91"/>
        <end position="122"/>
    </location>
</feature>
<feature type="region of interest" description="Disordered" evidence="1">
    <location>
        <begin position="270"/>
        <end position="307"/>
    </location>
</feature>
<reference evidence="2 3" key="1">
    <citation type="journal article" date="2024" name="G3 (Bethesda)">
        <title>Genome assembly of Hibiscus sabdariffa L. provides insights into metabolisms of medicinal natural products.</title>
        <authorList>
            <person name="Kim T."/>
        </authorList>
    </citation>
    <scope>NUCLEOTIDE SEQUENCE [LARGE SCALE GENOMIC DNA]</scope>
    <source>
        <strain evidence="2">TK-2024</strain>
        <tissue evidence="2">Old leaves</tissue>
    </source>
</reference>
<comment type="caution">
    <text evidence="2">The sequence shown here is derived from an EMBL/GenBank/DDBJ whole genome shotgun (WGS) entry which is preliminary data.</text>
</comment>
<gene>
    <name evidence="2" type="ORF">V6N11_032161</name>
</gene>
<evidence type="ECO:0000313" key="3">
    <source>
        <dbReference type="Proteomes" id="UP001396334"/>
    </source>
</evidence>
<feature type="compositionally biased region" description="Basic and acidic residues" evidence="1">
    <location>
        <begin position="298"/>
        <end position="307"/>
    </location>
</feature>
<feature type="compositionally biased region" description="Low complexity" evidence="1">
    <location>
        <begin position="98"/>
        <end position="108"/>
    </location>
</feature>
<feature type="compositionally biased region" description="Polar residues" evidence="1">
    <location>
        <begin position="285"/>
        <end position="297"/>
    </location>
</feature>
<sequence length="307" mass="34540">MGCCKGTRAAPVRKRGKKTTELWGNFEACGENVNRRIDSEKTSILITTNYPGRIDEEIIVEVGSKSYVIHIFELGFKDVTLDPLIQANLKKAPATTVSSQSEDSSECSSSEERKGDDVEQPSLIVKVADKEVGGIIEQEAGMLKSQENEKVILEPHGQEKMLDVEENLNRGIWAEEIVGQKEKEESNQALGQNGGNQNDRLVAEDVGPLQKEVKVEGILMDAGENEIQKDLDTLYSFRELESTFPLKESRPRKRYGSLWDLQEKVLSISDKKKRDRSWKSKKDSQQLQNSELSGRSLSDSDLHNKWE</sequence>
<organism evidence="2 3">
    <name type="scientific">Hibiscus sabdariffa</name>
    <name type="common">roselle</name>
    <dbReference type="NCBI Taxonomy" id="183260"/>
    <lineage>
        <taxon>Eukaryota</taxon>
        <taxon>Viridiplantae</taxon>
        <taxon>Streptophyta</taxon>
        <taxon>Embryophyta</taxon>
        <taxon>Tracheophyta</taxon>
        <taxon>Spermatophyta</taxon>
        <taxon>Magnoliopsida</taxon>
        <taxon>eudicotyledons</taxon>
        <taxon>Gunneridae</taxon>
        <taxon>Pentapetalae</taxon>
        <taxon>rosids</taxon>
        <taxon>malvids</taxon>
        <taxon>Malvales</taxon>
        <taxon>Malvaceae</taxon>
        <taxon>Malvoideae</taxon>
        <taxon>Hibiscus</taxon>
    </lineage>
</organism>
<feature type="compositionally biased region" description="Basic and acidic residues" evidence="1">
    <location>
        <begin position="270"/>
        <end position="284"/>
    </location>
</feature>
<evidence type="ECO:0000256" key="1">
    <source>
        <dbReference type="SAM" id="MobiDB-lite"/>
    </source>
</evidence>
<evidence type="ECO:0000313" key="2">
    <source>
        <dbReference type="EMBL" id="KAK9030748.1"/>
    </source>
</evidence>
<keyword evidence="3" id="KW-1185">Reference proteome</keyword>
<protein>
    <submittedName>
        <fullName evidence="2">Uncharacterized protein</fullName>
    </submittedName>
</protein>
<accession>A0ABR2SZT7</accession>
<dbReference type="EMBL" id="JBBPBN010000010">
    <property type="protein sequence ID" value="KAK9030748.1"/>
    <property type="molecule type" value="Genomic_DNA"/>
</dbReference>
<dbReference type="Proteomes" id="UP001396334">
    <property type="component" value="Unassembled WGS sequence"/>
</dbReference>